<keyword evidence="2" id="KW-0479">Metal-binding</keyword>
<dbReference type="Gene3D" id="3.40.630.10">
    <property type="entry name" value="Zn peptidases"/>
    <property type="match status" value="1"/>
</dbReference>
<reference evidence="4 5" key="1">
    <citation type="submission" date="2016-08" db="EMBL/GenBank/DDBJ databases">
        <authorList>
            <person name="Seilhamer J.J."/>
        </authorList>
    </citation>
    <scope>NUCLEOTIDE SEQUENCE [LARGE SCALE GENOMIC DNA]</scope>
    <source>
        <strain evidence="4 5">BRTC-1</strain>
    </source>
</reference>
<dbReference type="GO" id="GO:0050118">
    <property type="term" value="F:N-acetyldiaminopimelate deacetylase activity"/>
    <property type="evidence" value="ECO:0007669"/>
    <property type="project" value="UniProtKB-ARBA"/>
</dbReference>
<feature type="binding site" evidence="2">
    <location>
        <position position="135"/>
    </location>
    <ligand>
        <name>Mn(2+)</name>
        <dbReference type="ChEBI" id="CHEBI:29035"/>
        <label>2</label>
    </ligand>
</feature>
<dbReference type="SUPFAM" id="SSF53187">
    <property type="entry name" value="Zn-dependent exopeptidases"/>
    <property type="match status" value="1"/>
</dbReference>
<organism evidence="4 5">
    <name type="scientific">Acinetobacter larvae</name>
    <dbReference type="NCBI Taxonomy" id="1789224"/>
    <lineage>
        <taxon>Bacteria</taxon>
        <taxon>Pseudomonadati</taxon>
        <taxon>Pseudomonadota</taxon>
        <taxon>Gammaproteobacteria</taxon>
        <taxon>Moraxellales</taxon>
        <taxon>Moraxellaceae</taxon>
        <taxon>Acinetobacter</taxon>
    </lineage>
</organism>
<dbReference type="PIRSF" id="PIRSF005962">
    <property type="entry name" value="Pept_M20D_amidohydro"/>
    <property type="match status" value="1"/>
</dbReference>
<gene>
    <name evidence="4" type="ORF">BFG52_00845</name>
</gene>
<proteinExistence type="predicted"/>
<evidence type="ECO:0000256" key="2">
    <source>
        <dbReference type="PIRSR" id="PIRSR005962-1"/>
    </source>
</evidence>
<feature type="binding site" evidence="2">
    <location>
        <position position="101"/>
    </location>
    <ligand>
        <name>Mn(2+)</name>
        <dbReference type="ChEBI" id="CHEBI:29035"/>
        <label>2</label>
    </ligand>
</feature>
<protein>
    <submittedName>
        <fullName evidence="4">Hydrolase</fullName>
    </submittedName>
</protein>
<feature type="binding site" evidence="2">
    <location>
        <position position="159"/>
    </location>
    <ligand>
        <name>Mn(2+)</name>
        <dbReference type="ChEBI" id="CHEBI:29035"/>
        <label>2</label>
    </ligand>
</feature>
<dbReference type="InterPro" id="IPR002933">
    <property type="entry name" value="Peptidase_M20"/>
</dbReference>
<evidence type="ECO:0000313" key="4">
    <source>
        <dbReference type="EMBL" id="AOA57044.1"/>
    </source>
</evidence>
<evidence type="ECO:0000259" key="3">
    <source>
        <dbReference type="Pfam" id="PF07687"/>
    </source>
</evidence>
<dbReference type="KEGG" id="ala:BFG52_00845"/>
<evidence type="ECO:0000313" key="5">
    <source>
        <dbReference type="Proteomes" id="UP000093391"/>
    </source>
</evidence>
<dbReference type="EMBL" id="CP016895">
    <property type="protein sequence ID" value="AOA57044.1"/>
    <property type="molecule type" value="Genomic_DNA"/>
</dbReference>
<dbReference type="Pfam" id="PF01546">
    <property type="entry name" value="Peptidase_M20"/>
    <property type="match status" value="1"/>
</dbReference>
<dbReference type="AlphaFoldDB" id="A0A1B2LVU9"/>
<feature type="domain" description="Peptidase M20 dimerisation" evidence="3">
    <location>
        <begin position="182"/>
        <end position="275"/>
    </location>
</feature>
<dbReference type="Pfam" id="PF07687">
    <property type="entry name" value="M20_dimer"/>
    <property type="match status" value="1"/>
</dbReference>
<accession>A0A1B2LVU9</accession>
<dbReference type="NCBIfam" id="TIGR01891">
    <property type="entry name" value="amidohydrolases"/>
    <property type="match status" value="1"/>
</dbReference>
<evidence type="ECO:0000256" key="1">
    <source>
        <dbReference type="ARBA" id="ARBA00022801"/>
    </source>
</evidence>
<feature type="binding site" evidence="2">
    <location>
        <position position="351"/>
    </location>
    <ligand>
        <name>Mn(2+)</name>
        <dbReference type="ChEBI" id="CHEBI:29035"/>
        <label>2</label>
    </ligand>
</feature>
<dbReference type="Proteomes" id="UP000093391">
    <property type="component" value="Chromosome"/>
</dbReference>
<dbReference type="GO" id="GO:0019877">
    <property type="term" value="P:diaminopimelate biosynthetic process"/>
    <property type="evidence" value="ECO:0007669"/>
    <property type="project" value="UniProtKB-ARBA"/>
</dbReference>
<name>A0A1B2LVU9_9GAMM</name>
<dbReference type="SUPFAM" id="SSF55031">
    <property type="entry name" value="Bacterial exopeptidase dimerisation domain"/>
    <property type="match status" value="1"/>
</dbReference>
<comment type="cofactor">
    <cofactor evidence="2">
        <name>Mn(2+)</name>
        <dbReference type="ChEBI" id="CHEBI:29035"/>
    </cofactor>
    <text evidence="2">The Mn(2+) ion enhances activity.</text>
</comment>
<sequence length="401" mass="43665">MTSHRTNIDLQQQLLVWRRELHQFPELSGQEHQTTARLQDWLAQFGISSQQYGLTTGLVVDIGQGQPVVALRADLDALPIQEQSSHDHTSTVAGVMHACGHDLHTAVILGAAILLKQQEHNLSGRVRIIFQPAEENYSGAYAVLAQGILTDVDVIFGMHNEPNLALGHFATRQGAFYANVDKFNVLVKGKGAHAGRPHEGQDAIYIASQLVVALQAISSRRIDTLETCVVSVTQIHAGNTWNVLPATVSLEGTARTHSKATRQLVEQHFKQIAAGIASAYGVEIEIDWQHGPAAVINHPHWADFATTLAEQQGYQVQQADLHLGGEDFAAYLEQIPGAFVSIGSASSYGLHHPEFHGNEALIYPAAQYFAALAQAALWELHSNSGAPEQHLSKHHLSPNII</sequence>
<dbReference type="PANTHER" id="PTHR11014:SF63">
    <property type="entry name" value="METALLOPEPTIDASE, PUTATIVE (AFU_ORTHOLOGUE AFUA_6G09600)-RELATED"/>
    <property type="match status" value="1"/>
</dbReference>
<dbReference type="STRING" id="1789224.BFG52_00845"/>
<dbReference type="RefSeq" id="WP_067551321.1">
    <property type="nucleotide sequence ID" value="NZ_CP016895.1"/>
</dbReference>
<dbReference type="InterPro" id="IPR011650">
    <property type="entry name" value="Peptidase_M20_dimer"/>
</dbReference>
<dbReference type="PANTHER" id="PTHR11014">
    <property type="entry name" value="PEPTIDASE M20 FAMILY MEMBER"/>
    <property type="match status" value="1"/>
</dbReference>
<dbReference type="InterPro" id="IPR017439">
    <property type="entry name" value="Amidohydrolase"/>
</dbReference>
<dbReference type="Gene3D" id="3.30.70.360">
    <property type="match status" value="1"/>
</dbReference>
<keyword evidence="2" id="KW-0464">Manganese</keyword>
<dbReference type="InterPro" id="IPR036264">
    <property type="entry name" value="Bact_exopeptidase_dim_dom"/>
</dbReference>
<dbReference type="FunFam" id="3.30.70.360:FF:000001">
    <property type="entry name" value="N-acetyldiaminopimelate deacetylase"/>
    <property type="match status" value="1"/>
</dbReference>
<keyword evidence="5" id="KW-1185">Reference proteome</keyword>
<feature type="binding site" evidence="2">
    <location>
        <position position="99"/>
    </location>
    <ligand>
        <name>Mn(2+)</name>
        <dbReference type="ChEBI" id="CHEBI:29035"/>
        <label>2</label>
    </ligand>
</feature>
<keyword evidence="1 4" id="KW-0378">Hydrolase</keyword>
<dbReference type="GO" id="GO:0046872">
    <property type="term" value="F:metal ion binding"/>
    <property type="evidence" value="ECO:0007669"/>
    <property type="project" value="UniProtKB-KW"/>
</dbReference>